<dbReference type="Proteomes" id="UP000188181">
    <property type="component" value="Chromosome"/>
</dbReference>
<feature type="transmembrane region" description="Helical" evidence="6">
    <location>
        <begin position="490"/>
        <end position="510"/>
    </location>
</feature>
<feature type="transmembrane region" description="Helical" evidence="6">
    <location>
        <begin position="463"/>
        <end position="483"/>
    </location>
</feature>
<dbReference type="InterPro" id="IPR001279">
    <property type="entry name" value="Metallo-B-lactamas"/>
</dbReference>
<sequence>MDRIEYNIELLRRRISPEHNILTHTVNRSPLLLPAAGITGGILLHEFFSTYLLAAVAAFITGLFALAVNKFGTRGIIALLAVSAGILLGYARIDFFSRYDSADINSCNFNEKVPQVISATVLTHPLKKPPRNWSFSFADFQDERTSIYARVNSVFNGTDHQPADGKIFVTLPAAKGDPVFDALAPGTHIKMNCIMRKPRKQSNPGQFDFAGYLAAQKIKYTAFTNDIKAIEITGRDKYSLTSLSGVFRTKALELLAKGFDRSEPALNMAAAVTLGERSTLPPAMYESLRKSGLMHLLSLSGLHIGMITAMIWWLGKLFALTRKQRGALCLLLLMLFILAVPSRSPVIRAAVVCSVFCLSAILGKRAVSFNTLSLAAIILLLVNPRNLFNTGFVLSFLAVAGILIFYKPIQNRLVSVLKIDRINSRITRWLCYYILSILTMGTCAMIFGAGACLYYFYGTNILSPVWTILSMPVFSILLSAGLLKIAAVSVIPGIEYIFNPVLEWCALIFSKQLELTAAIPAGFIQTGSISAALIAAFYLCLLIFAYSSHYQKRLPKRISAGAALAVILMILAAKWTNSHPNGLRLTVFSVGHGACSMITLPDASCYIMDCGSKNIDDLGRSVIINYAAYRDIKTADAAILSHNHLDHVNGIDGIVNGLRPEKIIVNRYFCDESRSVARTVMEIGKGIINSRPDDFSDCDAVFSFYSPQKIPANDINAQSMAAVIEYAGRKIIFPGDMPPQQQRQMLEQIPDIRADILILPHHGFSKWAQPSFIEQASPSIAIGSCREYDYLKRGFKSDGITTFYTPVNGCIEILIKPDGEIIAETMH</sequence>
<evidence type="ECO:0000256" key="4">
    <source>
        <dbReference type="ARBA" id="ARBA00022989"/>
    </source>
</evidence>
<dbReference type="OrthoDB" id="9761531at2"/>
<dbReference type="InterPro" id="IPR025405">
    <property type="entry name" value="DUF4131"/>
</dbReference>
<keyword evidence="5 6" id="KW-0472">Membrane</keyword>
<comment type="subcellular location">
    <subcellularLocation>
        <location evidence="1">Cell membrane</location>
        <topology evidence="1">Multi-pass membrane protein</topology>
    </subcellularLocation>
</comment>
<feature type="domain" description="DUF4131" evidence="9">
    <location>
        <begin position="49"/>
        <end position="228"/>
    </location>
</feature>
<protein>
    <submittedName>
        <fullName evidence="10">ComEC family competence protein</fullName>
    </submittedName>
</protein>
<name>A0A1Q2MDU8_9BACT</name>
<feature type="transmembrane region" description="Helical" evidence="6">
    <location>
        <begin position="48"/>
        <end position="68"/>
    </location>
</feature>
<keyword evidence="2" id="KW-1003">Cell membrane</keyword>
<dbReference type="Pfam" id="PF00753">
    <property type="entry name" value="Lactamase_B"/>
    <property type="match status" value="1"/>
</dbReference>
<evidence type="ECO:0000259" key="9">
    <source>
        <dbReference type="Pfam" id="PF13567"/>
    </source>
</evidence>
<dbReference type="InterPro" id="IPR036866">
    <property type="entry name" value="RibonucZ/Hydroxyglut_hydro"/>
</dbReference>
<evidence type="ECO:0000313" key="10">
    <source>
        <dbReference type="EMBL" id="AQQ70876.1"/>
    </source>
</evidence>
<reference evidence="11" key="1">
    <citation type="submission" date="2017-02" db="EMBL/GenBank/DDBJ databases">
        <title>Comparative genomics and description of representatives of a novel lineage of planctomycetes thriving in anoxic sediments.</title>
        <authorList>
            <person name="Spring S."/>
            <person name="Bunk B."/>
            <person name="Sproer C."/>
        </authorList>
    </citation>
    <scope>NUCLEOTIDE SEQUENCE [LARGE SCALE GENOMIC DNA]</scope>
    <source>
        <strain evidence="11">SM-Chi-D1</strain>
    </source>
</reference>
<accession>A0A1Q2MDU8</accession>
<feature type="transmembrane region" description="Helical" evidence="6">
    <location>
        <begin position="349"/>
        <end position="382"/>
    </location>
</feature>
<dbReference type="GO" id="GO:0005886">
    <property type="term" value="C:plasma membrane"/>
    <property type="evidence" value="ECO:0007669"/>
    <property type="project" value="UniProtKB-SubCell"/>
</dbReference>
<evidence type="ECO:0000256" key="5">
    <source>
        <dbReference type="ARBA" id="ARBA00023136"/>
    </source>
</evidence>
<feature type="transmembrane region" description="Helical" evidence="6">
    <location>
        <begin position="293"/>
        <end position="313"/>
    </location>
</feature>
<dbReference type="InterPro" id="IPR052159">
    <property type="entry name" value="Competence_DNA_uptake"/>
</dbReference>
<dbReference type="PANTHER" id="PTHR30619">
    <property type="entry name" value="DNA INTERNALIZATION/COMPETENCE PROTEIN COMEC/REC2"/>
    <property type="match status" value="1"/>
</dbReference>
<feature type="transmembrane region" description="Helical" evidence="6">
    <location>
        <begin position="325"/>
        <end position="342"/>
    </location>
</feature>
<evidence type="ECO:0000256" key="6">
    <source>
        <dbReference type="SAM" id="Phobius"/>
    </source>
</evidence>
<dbReference type="RefSeq" id="WP_146683109.1">
    <property type="nucleotide sequence ID" value="NZ_CP019646.1"/>
</dbReference>
<gene>
    <name evidence="10" type="ORF">SMSP2_01238</name>
</gene>
<dbReference type="KEGG" id="pbas:SMSP2_01238"/>
<evidence type="ECO:0000256" key="2">
    <source>
        <dbReference type="ARBA" id="ARBA00022475"/>
    </source>
</evidence>
<evidence type="ECO:0000313" key="11">
    <source>
        <dbReference type="Proteomes" id="UP000188181"/>
    </source>
</evidence>
<evidence type="ECO:0000256" key="3">
    <source>
        <dbReference type="ARBA" id="ARBA00022692"/>
    </source>
</evidence>
<dbReference type="SUPFAM" id="SSF56281">
    <property type="entry name" value="Metallo-hydrolase/oxidoreductase"/>
    <property type="match status" value="1"/>
</dbReference>
<dbReference type="EMBL" id="CP019646">
    <property type="protein sequence ID" value="AQQ70876.1"/>
    <property type="molecule type" value="Genomic_DNA"/>
</dbReference>
<feature type="transmembrane region" description="Helical" evidence="6">
    <location>
        <begin position="74"/>
        <end position="91"/>
    </location>
</feature>
<dbReference type="InterPro" id="IPR004477">
    <property type="entry name" value="ComEC_N"/>
</dbReference>
<dbReference type="AlphaFoldDB" id="A0A1Q2MDU8"/>
<evidence type="ECO:0000256" key="1">
    <source>
        <dbReference type="ARBA" id="ARBA00004651"/>
    </source>
</evidence>
<feature type="transmembrane region" description="Helical" evidence="6">
    <location>
        <begin position="430"/>
        <end position="457"/>
    </location>
</feature>
<organism evidence="10 11">
    <name type="scientific">Limihaloglobus sulfuriphilus</name>
    <dbReference type="NCBI Taxonomy" id="1851148"/>
    <lineage>
        <taxon>Bacteria</taxon>
        <taxon>Pseudomonadati</taxon>
        <taxon>Planctomycetota</taxon>
        <taxon>Phycisphaerae</taxon>
        <taxon>Sedimentisphaerales</taxon>
        <taxon>Sedimentisphaeraceae</taxon>
        <taxon>Limihaloglobus</taxon>
    </lineage>
</organism>
<dbReference type="Pfam" id="PF03772">
    <property type="entry name" value="Competence"/>
    <property type="match status" value="1"/>
</dbReference>
<feature type="transmembrane region" description="Helical" evidence="6">
    <location>
        <begin position="558"/>
        <end position="576"/>
    </location>
</feature>
<feature type="transmembrane region" description="Helical" evidence="6">
    <location>
        <begin position="388"/>
        <end position="409"/>
    </location>
</feature>
<dbReference type="STRING" id="1851148.SMSP2_01238"/>
<evidence type="ECO:0000259" key="8">
    <source>
        <dbReference type="Pfam" id="PF03772"/>
    </source>
</evidence>
<feature type="domain" description="ComEC/Rec2-related protein" evidence="8">
    <location>
        <begin position="273"/>
        <end position="546"/>
    </location>
</feature>
<dbReference type="PANTHER" id="PTHR30619:SF1">
    <property type="entry name" value="RECOMBINATION PROTEIN 2"/>
    <property type="match status" value="1"/>
</dbReference>
<feature type="transmembrane region" description="Helical" evidence="6">
    <location>
        <begin position="522"/>
        <end position="546"/>
    </location>
</feature>
<keyword evidence="3 6" id="KW-0812">Transmembrane</keyword>
<feature type="domain" description="Metallo-beta-lactamase" evidence="7">
    <location>
        <begin position="591"/>
        <end position="761"/>
    </location>
</feature>
<dbReference type="Pfam" id="PF13567">
    <property type="entry name" value="DUF4131"/>
    <property type="match status" value="1"/>
</dbReference>
<keyword evidence="11" id="KW-1185">Reference proteome</keyword>
<evidence type="ECO:0000259" key="7">
    <source>
        <dbReference type="Pfam" id="PF00753"/>
    </source>
</evidence>
<proteinExistence type="predicted"/>
<dbReference type="Gene3D" id="3.60.15.10">
    <property type="entry name" value="Ribonuclease Z/Hydroxyacylglutathione hydrolase-like"/>
    <property type="match status" value="1"/>
</dbReference>
<dbReference type="NCBIfam" id="TIGR00360">
    <property type="entry name" value="ComEC_N-term"/>
    <property type="match status" value="1"/>
</dbReference>
<keyword evidence="4 6" id="KW-1133">Transmembrane helix</keyword>